<dbReference type="Proteomes" id="UP000318590">
    <property type="component" value="Unassembled WGS sequence"/>
</dbReference>
<comment type="caution">
    <text evidence="7">The sequence shown here is derived from an EMBL/GenBank/DDBJ whole genome shotgun (WGS) entry which is preliminary data.</text>
</comment>
<evidence type="ECO:0000256" key="1">
    <source>
        <dbReference type="ARBA" id="ARBA00001933"/>
    </source>
</evidence>
<dbReference type="AlphaFoldDB" id="A0A547Q7K9"/>
<dbReference type="GO" id="GO:0008483">
    <property type="term" value="F:transaminase activity"/>
    <property type="evidence" value="ECO:0007669"/>
    <property type="project" value="UniProtKB-KW"/>
</dbReference>
<evidence type="ECO:0000256" key="3">
    <source>
        <dbReference type="ARBA" id="ARBA00022898"/>
    </source>
</evidence>
<reference evidence="7 8" key="1">
    <citation type="submission" date="2019-06" db="EMBL/GenBank/DDBJ databases">
        <title>Paenimaribius caenipelagi gen. nov., sp. nov., isolated from a tidal flat.</title>
        <authorList>
            <person name="Yoon J.-H."/>
        </authorList>
    </citation>
    <scope>NUCLEOTIDE SEQUENCE [LARGE SCALE GENOMIC DNA]</scope>
    <source>
        <strain evidence="7 8">JBTF-M29</strain>
    </source>
</reference>
<gene>
    <name evidence="7" type="ORF">FEV53_04745</name>
</gene>
<dbReference type="EC" id="4.4.1.13" evidence="2"/>
<protein>
    <recommendedName>
        <fullName evidence="2">cysteine-S-conjugate beta-lyase</fullName>
        <ecNumber evidence="2">4.4.1.13</ecNumber>
    </recommendedName>
</protein>
<keyword evidence="4" id="KW-0456">Lyase</keyword>
<keyword evidence="3" id="KW-0663">Pyridoxal phosphate</keyword>
<proteinExistence type="inferred from homology"/>
<dbReference type="CDD" id="cd00609">
    <property type="entry name" value="AAT_like"/>
    <property type="match status" value="1"/>
</dbReference>
<dbReference type="InterPro" id="IPR051798">
    <property type="entry name" value="Class-II_PLP-Dep_Aminotrans"/>
</dbReference>
<evidence type="ECO:0000256" key="2">
    <source>
        <dbReference type="ARBA" id="ARBA00012224"/>
    </source>
</evidence>
<comment type="similarity">
    <text evidence="5">Belongs to the class-II pyridoxal-phosphate-dependent aminotransferase family. MalY/PatB cystathionine beta-lyase subfamily.</text>
</comment>
<dbReference type="SUPFAM" id="SSF53383">
    <property type="entry name" value="PLP-dependent transferases"/>
    <property type="match status" value="1"/>
</dbReference>
<dbReference type="Pfam" id="PF00155">
    <property type="entry name" value="Aminotran_1_2"/>
    <property type="match status" value="1"/>
</dbReference>
<dbReference type="InterPro" id="IPR015421">
    <property type="entry name" value="PyrdxlP-dep_Trfase_major"/>
</dbReference>
<evidence type="ECO:0000256" key="4">
    <source>
        <dbReference type="ARBA" id="ARBA00023239"/>
    </source>
</evidence>
<dbReference type="OrthoDB" id="3224382at2"/>
<keyword evidence="7" id="KW-0808">Transferase</keyword>
<organism evidence="7 8">
    <name type="scientific">Palleronia caenipelagi</name>
    <dbReference type="NCBI Taxonomy" id="2489174"/>
    <lineage>
        <taxon>Bacteria</taxon>
        <taxon>Pseudomonadati</taxon>
        <taxon>Pseudomonadota</taxon>
        <taxon>Alphaproteobacteria</taxon>
        <taxon>Rhodobacterales</taxon>
        <taxon>Roseobacteraceae</taxon>
        <taxon>Palleronia</taxon>
    </lineage>
</organism>
<dbReference type="GO" id="GO:0030170">
    <property type="term" value="F:pyridoxal phosphate binding"/>
    <property type="evidence" value="ECO:0007669"/>
    <property type="project" value="InterPro"/>
</dbReference>
<keyword evidence="7" id="KW-0032">Aminotransferase</keyword>
<dbReference type="InterPro" id="IPR027619">
    <property type="entry name" value="C-S_lyase_PatB-like"/>
</dbReference>
<dbReference type="InterPro" id="IPR015422">
    <property type="entry name" value="PyrdxlP-dep_Trfase_small"/>
</dbReference>
<dbReference type="NCBIfam" id="TIGR04350">
    <property type="entry name" value="C_S_lyase_PatB"/>
    <property type="match status" value="1"/>
</dbReference>
<dbReference type="InterPro" id="IPR004839">
    <property type="entry name" value="Aminotransferase_I/II_large"/>
</dbReference>
<accession>A0A547Q7K9</accession>
<evidence type="ECO:0000313" key="8">
    <source>
        <dbReference type="Proteomes" id="UP000318590"/>
    </source>
</evidence>
<name>A0A547Q7K9_9RHOB</name>
<dbReference type="GO" id="GO:0047804">
    <property type="term" value="F:cysteine-S-conjugate beta-lyase activity"/>
    <property type="evidence" value="ECO:0007669"/>
    <property type="project" value="UniProtKB-EC"/>
</dbReference>
<evidence type="ECO:0000313" key="7">
    <source>
        <dbReference type="EMBL" id="TRD22370.1"/>
    </source>
</evidence>
<dbReference type="InterPro" id="IPR015424">
    <property type="entry name" value="PyrdxlP-dep_Trfase"/>
</dbReference>
<evidence type="ECO:0000256" key="5">
    <source>
        <dbReference type="ARBA" id="ARBA00037974"/>
    </source>
</evidence>
<keyword evidence="8" id="KW-1185">Reference proteome</keyword>
<dbReference type="PANTHER" id="PTHR43525">
    <property type="entry name" value="PROTEIN MALY"/>
    <property type="match status" value="1"/>
</dbReference>
<feature type="domain" description="Aminotransferase class I/classII large" evidence="6">
    <location>
        <begin position="57"/>
        <end position="382"/>
    </location>
</feature>
<dbReference type="EMBL" id="VFSV01000006">
    <property type="protein sequence ID" value="TRD22370.1"/>
    <property type="molecule type" value="Genomic_DNA"/>
</dbReference>
<dbReference type="Gene3D" id="3.40.640.10">
    <property type="entry name" value="Type I PLP-dependent aspartate aminotransferase-like (Major domain)"/>
    <property type="match status" value="1"/>
</dbReference>
<dbReference type="RefSeq" id="WP_142833672.1">
    <property type="nucleotide sequence ID" value="NZ_VFSV01000006.1"/>
</dbReference>
<evidence type="ECO:0000259" key="6">
    <source>
        <dbReference type="Pfam" id="PF00155"/>
    </source>
</evidence>
<sequence length="390" mass="43127">MDFDKIIDRRGTGSVKWDKMEALYGVSPEDGLSMWVADTDFRAPDPVQRALQAMVDHGVYGYGSDEAAYHDAITWWMAERHGWEVDPAHILTSHGLVNAVGLCLDALTARGDGIVLFTPIYHAFARVIRAAGRDLREVELAQDATGLYRLDMDAAEAALTGNEKMLIWCSPHNPGGRVWSRDELEQVAEFARRHDLILISDEIHHDLVFPGHTHIPMTALDDLSDRLIMLTAASKTFNIAGGETGNVIVADDTLRNRIKGRMAALGLSPNIFGMEMIRAAYSPEGAVWVDELVTYLDGNRRLFDRGIAEIPGLRSMALQSTYLAWVDFSGTGMPRMEFTSRVEQGARIAANHGPTFGTGGDSWLRFNLGTPRTRIAEAVSRLQQSFGDLQ</sequence>
<dbReference type="PANTHER" id="PTHR43525:SF1">
    <property type="entry name" value="PROTEIN MALY"/>
    <property type="match status" value="1"/>
</dbReference>
<dbReference type="Gene3D" id="3.90.1150.10">
    <property type="entry name" value="Aspartate Aminotransferase, domain 1"/>
    <property type="match status" value="1"/>
</dbReference>
<comment type="cofactor">
    <cofactor evidence="1">
        <name>pyridoxal 5'-phosphate</name>
        <dbReference type="ChEBI" id="CHEBI:597326"/>
    </cofactor>
</comment>